<dbReference type="EMBL" id="CAJNNW010001084">
    <property type="protein sequence ID" value="CAE8633929.1"/>
    <property type="molecule type" value="Genomic_DNA"/>
</dbReference>
<accession>A0A813H8F2</accession>
<dbReference type="AlphaFoldDB" id="A0A813H8F2"/>
<dbReference type="Proteomes" id="UP000626109">
    <property type="component" value="Unassembled WGS sequence"/>
</dbReference>
<comment type="caution">
    <text evidence="1">The sequence shown here is derived from an EMBL/GenBank/DDBJ whole genome shotgun (WGS) entry which is preliminary data.</text>
</comment>
<reference evidence="1" key="1">
    <citation type="submission" date="2021-02" db="EMBL/GenBank/DDBJ databases">
        <authorList>
            <person name="Dougan E. K."/>
            <person name="Rhodes N."/>
            <person name="Thang M."/>
            <person name="Chan C."/>
        </authorList>
    </citation>
    <scope>NUCLEOTIDE SEQUENCE</scope>
</reference>
<evidence type="ECO:0000313" key="2">
    <source>
        <dbReference type="Proteomes" id="UP000626109"/>
    </source>
</evidence>
<gene>
    <name evidence="1" type="ORF">PGLA2088_LOCUS1399</name>
</gene>
<sequence>MTSTCPRGSCDLVRHDTCDPVEALTPRIASHGVCRAAAAFWTQDDDEDEEAIGAVRGLTCSAESDATPGRSLAQFCAAAPVGAISSPVEPETERKLETGISGRTWHILREGFKLPRRCWQLIPANSQKGRQDRVPCCDSCREPPGIGFQSPGQTVQCGWCEEHLPEAQGRVLGREGRSQFAQTDFVCHHCEAAGSQSQWHEKTEDAEEDGWDAAWEGWSEEWA</sequence>
<organism evidence="1 2">
    <name type="scientific">Polarella glacialis</name>
    <name type="common">Dinoflagellate</name>
    <dbReference type="NCBI Taxonomy" id="89957"/>
    <lineage>
        <taxon>Eukaryota</taxon>
        <taxon>Sar</taxon>
        <taxon>Alveolata</taxon>
        <taxon>Dinophyceae</taxon>
        <taxon>Suessiales</taxon>
        <taxon>Suessiaceae</taxon>
        <taxon>Polarella</taxon>
    </lineage>
</organism>
<protein>
    <submittedName>
        <fullName evidence="1">Uncharacterized protein</fullName>
    </submittedName>
</protein>
<proteinExistence type="predicted"/>
<evidence type="ECO:0000313" key="1">
    <source>
        <dbReference type="EMBL" id="CAE8633929.1"/>
    </source>
</evidence>
<name>A0A813H8F2_POLGL</name>